<reference evidence="6 7" key="1">
    <citation type="journal article" date="2020" name="Nature">
        <title>Bacterial chemolithoautotrophy via manganese oxidation.</title>
        <authorList>
            <person name="Yu H."/>
            <person name="Leadbetter J.R."/>
        </authorList>
    </citation>
    <scope>NUCLEOTIDE SEQUENCE [LARGE SCALE GENOMIC DNA]</scope>
    <source>
        <strain evidence="6 7">Mn-1</strain>
    </source>
</reference>
<keyword evidence="4" id="KW-0472">Membrane</keyword>
<dbReference type="InterPro" id="IPR001478">
    <property type="entry name" value="PDZ"/>
</dbReference>
<dbReference type="Gene3D" id="2.40.10.120">
    <property type="match status" value="1"/>
</dbReference>
<name>A0A7X6DSM1_9BACT</name>
<feature type="region of interest" description="Disordered" evidence="3">
    <location>
        <begin position="1"/>
        <end position="32"/>
    </location>
</feature>
<dbReference type="PRINTS" id="PR00834">
    <property type="entry name" value="PROTEASES2C"/>
</dbReference>
<evidence type="ECO:0000256" key="3">
    <source>
        <dbReference type="SAM" id="MobiDB-lite"/>
    </source>
</evidence>
<evidence type="ECO:0000313" key="6">
    <source>
        <dbReference type="EMBL" id="NKE72585.1"/>
    </source>
</evidence>
<evidence type="ECO:0000313" key="7">
    <source>
        <dbReference type="Proteomes" id="UP000534783"/>
    </source>
</evidence>
<dbReference type="InterPro" id="IPR001940">
    <property type="entry name" value="Peptidase_S1C"/>
</dbReference>
<dbReference type="PANTHER" id="PTHR43343:SF3">
    <property type="entry name" value="PROTEASE DO-LIKE 8, CHLOROPLASTIC"/>
    <property type="match status" value="1"/>
</dbReference>
<accession>A0A7X6DSM1</accession>
<feature type="region of interest" description="Disordered" evidence="3">
    <location>
        <begin position="67"/>
        <end position="92"/>
    </location>
</feature>
<dbReference type="CDD" id="cd06779">
    <property type="entry name" value="cpPDZ_Deg_HtrA-like"/>
    <property type="match status" value="1"/>
</dbReference>
<dbReference type="InterPro" id="IPR051201">
    <property type="entry name" value="Chloro_Bact_Ser_Proteases"/>
</dbReference>
<dbReference type="InterPro" id="IPR036034">
    <property type="entry name" value="PDZ_sf"/>
</dbReference>
<keyword evidence="1" id="KW-0645">Protease</keyword>
<keyword evidence="2" id="KW-0378">Hydrolase</keyword>
<keyword evidence="7" id="KW-1185">Reference proteome</keyword>
<sequence>MISGSRSSRPRRRPINHPSSHPLRRLKKNSRRRGAMIIPLSSQPIRPSAVSPERSWWGIVRPARRTKENSPNRLPGRESLIQNRSFSKDRAPKSGMSIQRCWTAALLFSLLFVLFSFSTPSAFVGDEENTIEIYQRVNASVVNITSIAVTYDFFLNPIPSEASGSGSVIDKKGYILTNNHVIRDSERLEITLADGSKWPGELVGSDPQTDLAVIKVNAPPERLTAIPMGNSDGLRPGQKVLAIGNPFGLERTLTAGIISSVRKNIRAGDLEMDEVIQIDAAINPGNSGGPLLNSEGKMVGINTAIFTPSGGSVGIGFAIPINTAKRILNELITKGYVAYAWIGIDTQTLLPEFAEALSLPVRKGVMVARVVRGGPAHRAGIRGGTQRVEVGNAILVIGGDILVAVDGEEVASAEAFHQVMKSKRPGDKVRLILWRGREKREVEVKLGERPRRGR</sequence>
<comment type="caution">
    <text evidence="6">The sequence shown here is derived from an EMBL/GenBank/DDBJ whole genome shotgun (WGS) entry which is preliminary data.</text>
</comment>
<dbReference type="SMART" id="SM00228">
    <property type="entry name" value="PDZ"/>
    <property type="match status" value="1"/>
</dbReference>
<feature type="domain" description="PDZ" evidence="5">
    <location>
        <begin position="340"/>
        <end position="437"/>
    </location>
</feature>
<dbReference type="Gene3D" id="2.30.42.10">
    <property type="match status" value="1"/>
</dbReference>
<keyword evidence="4" id="KW-1133">Transmembrane helix</keyword>
<evidence type="ECO:0000256" key="1">
    <source>
        <dbReference type="ARBA" id="ARBA00022670"/>
    </source>
</evidence>
<protein>
    <submittedName>
        <fullName evidence="6">PDZ domain-containing protein</fullName>
    </submittedName>
</protein>
<dbReference type="Pfam" id="PF13180">
    <property type="entry name" value="PDZ_2"/>
    <property type="match status" value="1"/>
</dbReference>
<evidence type="ECO:0000256" key="4">
    <source>
        <dbReference type="SAM" id="Phobius"/>
    </source>
</evidence>
<organism evidence="6 7">
    <name type="scientific">Candidatus Manganitrophus noduliformans</name>
    <dbReference type="NCBI Taxonomy" id="2606439"/>
    <lineage>
        <taxon>Bacteria</taxon>
        <taxon>Pseudomonadati</taxon>
        <taxon>Nitrospirota</taxon>
        <taxon>Nitrospiria</taxon>
        <taxon>Candidatus Troglogloeales</taxon>
        <taxon>Candidatus Manganitrophaceae</taxon>
        <taxon>Candidatus Manganitrophus</taxon>
    </lineage>
</organism>
<dbReference type="PANTHER" id="PTHR43343">
    <property type="entry name" value="PEPTIDASE S12"/>
    <property type="match status" value="1"/>
</dbReference>
<dbReference type="SUPFAM" id="SSF50494">
    <property type="entry name" value="Trypsin-like serine proteases"/>
    <property type="match status" value="1"/>
</dbReference>
<keyword evidence="4" id="KW-0812">Transmembrane</keyword>
<dbReference type="GO" id="GO:0004252">
    <property type="term" value="F:serine-type endopeptidase activity"/>
    <property type="evidence" value="ECO:0007669"/>
    <property type="project" value="InterPro"/>
</dbReference>
<evidence type="ECO:0000259" key="5">
    <source>
        <dbReference type="SMART" id="SM00228"/>
    </source>
</evidence>
<gene>
    <name evidence="6" type="ORF">MNODULE_17680</name>
</gene>
<evidence type="ECO:0000256" key="2">
    <source>
        <dbReference type="ARBA" id="ARBA00022801"/>
    </source>
</evidence>
<dbReference type="GO" id="GO:0006508">
    <property type="term" value="P:proteolysis"/>
    <property type="evidence" value="ECO:0007669"/>
    <property type="project" value="UniProtKB-KW"/>
</dbReference>
<feature type="transmembrane region" description="Helical" evidence="4">
    <location>
        <begin position="101"/>
        <end position="123"/>
    </location>
</feature>
<dbReference type="Pfam" id="PF13365">
    <property type="entry name" value="Trypsin_2"/>
    <property type="match status" value="1"/>
</dbReference>
<dbReference type="Proteomes" id="UP000534783">
    <property type="component" value="Unassembled WGS sequence"/>
</dbReference>
<feature type="compositionally biased region" description="Basic residues" evidence="3">
    <location>
        <begin position="22"/>
        <end position="32"/>
    </location>
</feature>
<dbReference type="EMBL" id="VTOW01000003">
    <property type="protein sequence ID" value="NKE72585.1"/>
    <property type="molecule type" value="Genomic_DNA"/>
</dbReference>
<dbReference type="AlphaFoldDB" id="A0A7X6DSM1"/>
<dbReference type="InterPro" id="IPR009003">
    <property type="entry name" value="Peptidase_S1_PA"/>
</dbReference>
<proteinExistence type="predicted"/>
<dbReference type="SUPFAM" id="SSF50156">
    <property type="entry name" value="PDZ domain-like"/>
    <property type="match status" value="1"/>
</dbReference>